<feature type="compositionally biased region" description="Basic and acidic residues" evidence="1">
    <location>
        <begin position="197"/>
        <end position="207"/>
    </location>
</feature>
<feature type="region of interest" description="Disordered" evidence="1">
    <location>
        <begin position="385"/>
        <end position="433"/>
    </location>
</feature>
<comment type="caution">
    <text evidence="2">The sequence shown here is derived from an EMBL/GenBank/DDBJ whole genome shotgun (WGS) entry which is preliminary data.</text>
</comment>
<dbReference type="AlphaFoldDB" id="A0A4Y2I8R6"/>
<evidence type="ECO:0000313" key="2">
    <source>
        <dbReference type="EMBL" id="GBM73802.1"/>
    </source>
</evidence>
<feature type="region of interest" description="Disordered" evidence="1">
    <location>
        <begin position="29"/>
        <end position="52"/>
    </location>
</feature>
<keyword evidence="3" id="KW-1185">Reference proteome</keyword>
<evidence type="ECO:0000313" key="3">
    <source>
        <dbReference type="Proteomes" id="UP000499080"/>
    </source>
</evidence>
<gene>
    <name evidence="2" type="ORF">AVEN_242653_1</name>
</gene>
<feature type="region of interest" description="Disordered" evidence="1">
    <location>
        <begin position="292"/>
        <end position="325"/>
    </location>
</feature>
<feature type="compositionally biased region" description="Polar residues" evidence="1">
    <location>
        <begin position="127"/>
        <end position="145"/>
    </location>
</feature>
<feature type="region of interest" description="Disordered" evidence="1">
    <location>
        <begin position="243"/>
        <end position="275"/>
    </location>
</feature>
<dbReference type="Proteomes" id="UP000499080">
    <property type="component" value="Unassembled WGS sequence"/>
</dbReference>
<proteinExistence type="predicted"/>
<accession>A0A4Y2I8R6</accession>
<evidence type="ECO:0000256" key="1">
    <source>
        <dbReference type="SAM" id="MobiDB-lite"/>
    </source>
</evidence>
<feature type="compositionally biased region" description="Basic and acidic residues" evidence="1">
    <location>
        <begin position="402"/>
        <end position="425"/>
    </location>
</feature>
<name>A0A4Y2I8R6_ARAVE</name>
<protein>
    <submittedName>
        <fullName evidence="2">Uncharacterized protein</fullName>
    </submittedName>
</protein>
<dbReference type="EMBL" id="BGPR01002458">
    <property type="protein sequence ID" value="GBM73802.1"/>
    <property type="molecule type" value="Genomic_DNA"/>
</dbReference>
<feature type="region of interest" description="Disordered" evidence="1">
    <location>
        <begin position="116"/>
        <end position="151"/>
    </location>
</feature>
<sequence length="858" mass="95504">MRNTDRANQRYVSRHQRLSIIRKLENESITEEKKENTNSRIPTIGKHNDQANSRVEMLQKWKQEKMVKKQLESKLKKPTFKVGVIKPNPPPSLGSKPLFALDTTSSRFLKSSFQVSNSHLSSKKQESLNASNTKTNAKVSNSQASAKKPEVDTVNIKTSAKDMKIQPSISKIVVPSKPESKSTRNKESGIQFLNTKPKVDTKSKVVNKDQVSSNRKQPTMGSKPPLETKKFESRLQPLSTRSKVTSLVRDAKSNIPSSGLPKATASRTLSTEPKQAIPKKNNAVKSIPKFSKNVASQQKGTISEKTSRTESKVPTKPESDYLTNKPNKATFECELSQIEPVKEQRKSFAPPGFTFKPPVELNSSLFLEDGPSAIFLRMKSQFLRTSTPKQSPSSQKSSSEAEDSKCLENGDTKSAKDEEKIEDAQCSKNADTKLGSPHKYDLEAVLSSSLESVYLNDVKAIDCKQFLKFEFPEVVSTQNREEVLLSSKITHPELSLATKMEPAGAINPPILPDSVEIDKTEINSADTRPADDNKITIPLPEADSALSEVIPDPTYIVKPIDYKQSLKFEFPEVVSTQNREEVLLSSNIMYPEHSLAGGPIPGGAINPPIPADSVEVDKTEINSTGPEDDSKITVPFPEVDSEVIPDPTYTESDENTERNRSVPNGFLQKLENGLHKIPERKIRNFKRSEKPGLSSINESLENTPKSALKKKVVDSVFTPRRSLRLAKLSGNFSSLENLLDTPKQKENKDKVGLKGDFTPRRSLRLSKFSTEFSSAENLFDVRRPTLYGTPEEDKAVPKLKSRVTYDFDRLSAETEEETRPHTTRAGKISLLYTPPNNSRPSIMRHSIKGDLMSFSPNV</sequence>
<feature type="region of interest" description="Disordered" evidence="1">
    <location>
        <begin position="174"/>
        <end position="229"/>
    </location>
</feature>
<feature type="compositionally biased region" description="Basic and acidic residues" evidence="1">
    <location>
        <begin position="178"/>
        <end position="187"/>
    </location>
</feature>
<dbReference type="OrthoDB" id="6436862at2759"/>
<feature type="compositionally biased region" description="Low complexity" evidence="1">
    <location>
        <begin position="385"/>
        <end position="398"/>
    </location>
</feature>
<feature type="compositionally biased region" description="Polar residues" evidence="1">
    <location>
        <begin position="293"/>
        <end position="304"/>
    </location>
</feature>
<feature type="compositionally biased region" description="Polar residues" evidence="1">
    <location>
        <begin position="209"/>
        <end position="220"/>
    </location>
</feature>
<feature type="compositionally biased region" description="Basic and acidic residues" evidence="1">
    <location>
        <begin position="305"/>
        <end position="319"/>
    </location>
</feature>
<organism evidence="2 3">
    <name type="scientific">Araneus ventricosus</name>
    <name type="common">Orbweaver spider</name>
    <name type="synonym">Epeira ventricosa</name>
    <dbReference type="NCBI Taxonomy" id="182803"/>
    <lineage>
        <taxon>Eukaryota</taxon>
        <taxon>Metazoa</taxon>
        <taxon>Ecdysozoa</taxon>
        <taxon>Arthropoda</taxon>
        <taxon>Chelicerata</taxon>
        <taxon>Arachnida</taxon>
        <taxon>Araneae</taxon>
        <taxon>Araneomorphae</taxon>
        <taxon>Entelegynae</taxon>
        <taxon>Araneoidea</taxon>
        <taxon>Araneidae</taxon>
        <taxon>Araneus</taxon>
    </lineage>
</organism>
<reference evidence="2 3" key="1">
    <citation type="journal article" date="2019" name="Sci. Rep.">
        <title>Orb-weaving spider Araneus ventricosus genome elucidates the spidroin gene catalogue.</title>
        <authorList>
            <person name="Kono N."/>
            <person name="Nakamura H."/>
            <person name="Ohtoshi R."/>
            <person name="Moran D.A.P."/>
            <person name="Shinohara A."/>
            <person name="Yoshida Y."/>
            <person name="Fujiwara M."/>
            <person name="Mori M."/>
            <person name="Tomita M."/>
            <person name="Arakawa K."/>
        </authorList>
    </citation>
    <scope>NUCLEOTIDE SEQUENCE [LARGE SCALE GENOMIC DNA]</scope>
</reference>
<feature type="region of interest" description="Disordered" evidence="1">
    <location>
        <begin position="640"/>
        <end position="661"/>
    </location>
</feature>